<comment type="caution">
    <text evidence="1">The sequence shown here is derived from an EMBL/GenBank/DDBJ whole genome shotgun (WGS) entry which is preliminary data.</text>
</comment>
<proteinExistence type="predicted"/>
<dbReference type="EMBL" id="NBWC01000013">
    <property type="protein sequence ID" value="ORL64841.1"/>
    <property type="molecule type" value="Genomic_DNA"/>
</dbReference>
<organism evidence="1 2">
    <name type="scientific">Pseudomonas putida</name>
    <name type="common">Arthrobacter siderocapsulatus</name>
    <dbReference type="NCBI Taxonomy" id="303"/>
    <lineage>
        <taxon>Bacteria</taxon>
        <taxon>Pseudomonadati</taxon>
        <taxon>Pseudomonadota</taxon>
        <taxon>Gammaproteobacteria</taxon>
        <taxon>Pseudomonadales</taxon>
        <taxon>Pseudomonadaceae</taxon>
        <taxon>Pseudomonas</taxon>
    </lineage>
</organism>
<dbReference type="Proteomes" id="UP000193675">
    <property type="component" value="Unassembled WGS sequence"/>
</dbReference>
<gene>
    <name evidence="1" type="ORF">B7H17_11525</name>
</gene>
<sequence>MPASLAPPHNFGVNRSNYIFETGFFCKNAGLFSWPNFCGEPHDRSSKHPLCQIARRNGDHRVEGTGTFLGEG</sequence>
<accession>A0A1X0ZYZ9</accession>
<name>A0A1X0ZYZ9_PSEPU</name>
<reference evidence="1 2" key="1">
    <citation type="submission" date="2017-04" db="EMBL/GenBank/DDBJ databases">
        <title>Presence of VIM-2 positive Pseudomonas species in chickens and their surrounding environment.</title>
        <authorList>
            <person name="Zhang R."/>
        </authorList>
    </citation>
    <scope>NUCLEOTIDE SEQUENCE [LARGE SCALE GENOMIC DNA]</scope>
    <source>
        <strain evidence="1 2">DZ-C18</strain>
    </source>
</reference>
<dbReference type="AlphaFoldDB" id="A0A1X0ZYZ9"/>
<evidence type="ECO:0000313" key="1">
    <source>
        <dbReference type="EMBL" id="ORL64841.1"/>
    </source>
</evidence>
<evidence type="ECO:0000313" key="2">
    <source>
        <dbReference type="Proteomes" id="UP000193675"/>
    </source>
</evidence>
<protein>
    <submittedName>
        <fullName evidence="1">Uncharacterized protein</fullName>
    </submittedName>
</protein>